<evidence type="ECO:0000256" key="5">
    <source>
        <dbReference type="SAM" id="MobiDB-lite"/>
    </source>
</evidence>
<organism evidence="8 9">
    <name type="scientific">Phanerochaete sordida</name>
    <dbReference type="NCBI Taxonomy" id="48140"/>
    <lineage>
        <taxon>Eukaryota</taxon>
        <taxon>Fungi</taxon>
        <taxon>Dikarya</taxon>
        <taxon>Basidiomycota</taxon>
        <taxon>Agaricomycotina</taxon>
        <taxon>Agaricomycetes</taxon>
        <taxon>Polyporales</taxon>
        <taxon>Phanerochaetaceae</taxon>
        <taxon>Phanerochaete</taxon>
    </lineage>
</organism>
<dbReference type="InterPro" id="IPR013655">
    <property type="entry name" value="PAS_fold_3"/>
</dbReference>
<feature type="compositionally biased region" description="Low complexity" evidence="5">
    <location>
        <begin position="191"/>
        <end position="200"/>
    </location>
</feature>
<evidence type="ECO:0000259" key="6">
    <source>
        <dbReference type="PROSITE" id="PS50112"/>
    </source>
</evidence>
<dbReference type="InterPro" id="IPR051140">
    <property type="entry name" value="GATA_TF"/>
</dbReference>
<feature type="region of interest" description="Disordered" evidence="5">
    <location>
        <begin position="166"/>
        <end position="200"/>
    </location>
</feature>
<dbReference type="GO" id="GO:0006355">
    <property type="term" value="P:regulation of DNA-templated transcription"/>
    <property type="evidence" value="ECO:0007669"/>
    <property type="project" value="InterPro"/>
</dbReference>
<dbReference type="Gene3D" id="3.30.50.10">
    <property type="entry name" value="Erythroid Transcription Factor GATA-1, subunit A"/>
    <property type="match status" value="1"/>
</dbReference>
<feature type="domain" description="GATA-type" evidence="7">
    <location>
        <begin position="350"/>
        <end position="383"/>
    </location>
</feature>
<dbReference type="SUPFAM" id="SSF57716">
    <property type="entry name" value="Glucocorticoid receptor-like (DNA-binding domain)"/>
    <property type="match status" value="1"/>
</dbReference>
<evidence type="ECO:0000313" key="9">
    <source>
        <dbReference type="Proteomes" id="UP000703269"/>
    </source>
</evidence>
<dbReference type="InterPro" id="IPR013088">
    <property type="entry name" value="Znf_NHR/GATA"/>
</dbReference>
<dbReference type="NCBIfam" id="TIGR00229">
    <property type="entry name" value="sensory_box"/>
    <property type="match status" value="1"/>
</dbReference>
<evidence type="ECO:0000256" key="3">
    <source>
        <dbReference type="ARBA" id="ARBA00022833"/>
    </source>
</evidence>
<protein>
    <submittedName>
        <fullName evidence="8">PAS domain-containing protein</fullName>
    </submittedName>
</protein>
<gene>
    <name evidence="8" type="ORF">PsYK624_031900</name>
</gene>
<dbReference type="Proteomes" id="UP000703269">
    <property type="component" value="Unassembled WGS sequence"/>
</dbReference>
<dbReference type="SUPFAM" id="SSF55785">
    <property type="entry name" value="PYP-like sensor domain (PAS domain)"/>
    <property type="match status" value="1"/>
</dbReference>
<dbReference type="CDD" id="cd00202">
    <property type="entry name" value="ZnF_GATA"/>
    <property type="match status" value="1"/>
</dbReference>
<dbReference type="PROSITE" id="PS50112">
    <property type="entry name" value="PAS"/>
    <property type="match status" value="1"/>
</dbReference>
<proteinExistence type="predicted"/>
<dbReference type="InterPro" id="IPR035965">
    <property type="entry name" value="PAS-like_dom_sf"/>
</dbReference>
<evidence type="ECO:0000256" key="4">
    <source>
        <dbReference type="PROSITE-ProRule" id="PRU00094"/>
    </source>
</evidence>
<dbReference type="SMART" id="SM00091">
    <property type="entry name" value="PAS"/>
    <property type="match status" value="1"/>
</dbReference>
<dbReference type="EMBL" id="BPQB01000005">
    <property type="protein sequence ID" value="GJE87107.1"/>
    <property type="molecule type" value="Genomic_DNA"/>
</dbReference>
<evidence type="ECO:0000259" key="7">
    <source>
        <dbReference type="PROSITE" id="PS50114"/>
    </source>
</evidence>
<comment type="caution">
    <text evidence="8">The sequence shown here is derived from an EMBL/GenBank/DDBJ whole genome shotgun (WGS) entry which is preliminary data.</text>
</comment>
<dbReference type="GO" id="GO:0043565">
    <property type="term" value="F:sequence-specific DNA binding"/>
    <property type="evidence" value="ECO:0007669"/>
    <property type="project" value="InterPro"/>
</dbReference>
<keyword evidence="9" id="KW-1185">Reference proteome</keyword>
<reference evidence="8 9" key="1">
    <citation type="submission" date="2021-08" db="EMBL/GenBank/DDBJ databases">
        <title>Draft Genome Sequence of Phanerochaete sordida strain YK-624.</title>
        <authorList>
            <person name="Mori T."/>
            <person name="Dohra H."/>
            <person name="Suzuki T."/>
            <person name="Kawagishi H."/>
            <person name="Hirai H."/>
        </authorList>
    </citation>
    <scope>NUCLEOTIDE SEQUENCE [LARGE SCALE GENOMIC DNA]</scope>
    <source>
        <strain evidence="8 9">YK-624</strain>
    </source>
</reference>
<feature type="domain" description="PAS" evidence="6">
    <location>
        <begin position="48"/>
        <end position="102"/>
    </location>
</feature>
<feature type="region of interest" description="Disordered" evidence="5">
    <location>
        <begin position="290"/>
        <end position="350"/>
    </location>
</feature>
<evidence type="ECO:0000313" key="8">
    <source>
        <dbReference type="EMBL" id="GJE87107.1"/>
    </source>
</evidence>
<evidence type="ECO:0000256" key="1">
    <source>
        <dbReference type="ARBA" id="ARBA00022723"/>
    </source>
</evidence>
<dbReference type="Gene3D" id="3.30.450.20">
    <property type="entry name" value="PAS domain"/>
    <property type="match status" value="1"/>
</dbReference>
<feature type="region of interest" description="Disordered" evidence="5">
    <location>
        <begin position="390"/>
        <end position="410"/>
    </location>
</feature>
<feature type="region of interest" description="Disordered" evidence="5">
    <location>
        <begin position="238"/>
        <end position="278"/>
    </location>
</feature>
<name>A0A9P3G2V9_9APHY</name>
<dbReference type="PROSITE" id="PS50114">
    <property type="entry name" value="GATA_ZN_FINGER_2"/>
    <property type="match status" value="1"/>
</dbReference>
<dbReference type="OrthoDB" id="2162994at2759"/>
<feature type="compositionally biased region" description="Polar residues" evidence="5">
    <location>
        <begin position="250"/>
        <end position="270"/>
    </location>
</feature>
<keyword evidence="2 4" id="KW-0863">Zinc-finger</keyword>
<feature type="compositionally biased region" description="Low complexity" evidence="5">
    <location>
        <begin position="314"/>
        <end position="325"/>
    </location>
</feature>
<dbReference type="SMART" id="SM00401">
    <property type="entry name" value="ZnF_GATA"/>
    <property type="match status" value="1"/>
</dbReference>
<evidence type="ECO:0000256" key="2">
    <source>
        <dbReference type="ARBA" id="ARBA00022771"/>
    </source>
</evidence>
<keyword evidence="1" id="KW-0479">Metal-binding</keyword>
<feature type="compositionally biased region" description="Basic and acidic residues" evidence="5">
    <location>
        <begin position="238"/>
        <end position="249"/>
    </location>
</feature>
<dbReference type="PROSITE" id="PS00344">
    <property type="entry name" value="GATA_ZN_FINGER_1"/>
    <property type="match status" value="1"/>
</dbReference>
<dbReference type="GO" id="GO:0008270">
    <property type="term" value="F:zinc ion binding"/>
    <property type="evidence" value="ECO:0007669"/>
    <property type="project" value="UniProtKB-KW"/>
</dbReference>
<dbReference type="Pfam" id="PF08447">
    <property type="entry name" value="PAS_3"/>
    <property type="match status" value="1"/>
</dbReference>
<dbReference type="InterPro" id="IPR000679">
    <property type="entry name" value="Znf_GATA"/>
</dbReference>
<dbReference type="PANTHER" id="PTHR45658">
    <property type="entry name" value="GATA TRANSCRIPTION FACTOR"/>
    <property type="match status" value="1"/>
</dbReference>
<sequence length="410" mass="44496">MEAPLVTTLPPPTLPANQTANPQLIFDFTKRKRWADLLVTELTEVITLVLSEDGTVLYCGPAVKALLGWTDEELVDMNFCDIMNDEDISVFQRQFADSIRAGTDLLAYARLRCKSGRSVYVPNIPVIPAVPSLAAADGSILQSPSEKAPEVFFEIKGYPHFMTDSTTSVHDTFDTPKGRSTTGAEDHTRASSSSAGPSSSNGGFGCFFAMAKPYPSRNTAMLNTFLELKMENERLQQRLRDAKAKDEALSRTQAQRQVWTPHTFPQQTPYAGQPETLNGAPAFQSFAWTQTSSVPGPSRSFDSRQFYDPGRLGGSSTPGSSSSSGAERGDAPDSSGDPSLPRKKSKKPLTQERYCCMTCGRTDSPEWRKGPQGPKTLCNACGLRWAKTAKTSRTNAAAAGEGETSTEPLP</sequence>
<dbReference type="InterPro" id="IPR000014">
    <property type="entry name" value="PAS"/>
</dbReference>
<dbReference type="AlphaFoldDB" id="A0A9P3G2V9"/>
<dbReference type="Pfam" id="PF00320">
    <property type="entry name" value="GATA"/>
    <property type="match status" value="1"/>
</dbReference>
<accession>A0A9P3G2V9</accession>
<keyword evidence="3" id="KW-0862">Zinc</keyword>
<dbReference type="CDD" id="cd00130">
    <property type="entry name" value="PAS"/>
    <property type="match status" value="1"/>
</dbReference>